<name>A0A448PLV4_ACTVI</name>
<gene>
    <name evidence="1" type="ORF">NCTC10951_01842</name>
</gene>
<dbReference type="AlphaFoldDB" id="A0A448PLV4"/>
<evidence type="ECO:0000313" key="1">
    <source>
        <dbReference type="EMBL" id="VEI16753.1"/>
    </source>
</evidence>
<sequence>MDANRLKEVYYYGFFGIVLLCASVLYSGISLAPTLVFYRTGGTYLVAQALMQYAQFRFAKKSYKRWNASGGEVTFGPSLLFLIWQVMNSIILIAGAAVIGMMAVAGGDSTTLRVTYAAAMRAFFLLVMAIMSLATFPFSAMTEPEIILNSNGIIVWPAGRYMTRINWGDRPRVVGGRRCNGGMFVLIEDKNGLQYSFPMPYLPLGYVQFKKIIDFYSNNPDAREYLGHREGLVHVRRLMYSPVSFIVEDLNALSENRGESTAGR</sequence>
<evidence type="ECO:0000313" key="2">
    <source>
        <dbReference type="Proteomes" id="UP000268658"/>
    </source>
</evidence>
<protein>
    <submittedName>
        <fullName evidence="1">Uncharacterized protein</fullName>
    </submittedName>
</protein>
<dbReference type="Proteomes" id="UP000268658">
    <property type="component" value="Chromosome"/>
</dbReference>
<dbReference type="KEGG" id="avc:NCTC10951_01842"/>
<accession>A0A448PLV4</accession>
<reference evidence="1 2" key="1">
    <citation type="submission" date="2018-12" db="EMBL/GenBank/DDBJ databases">
        <authorList>
            <consortium name="Pathogen Informatics"/>
        </authorList>
    </citation>
    <scope>NUCLEOTIDE SEQUENCE [LARGE SCALE GENOMIC DNA]</scope>
    <source>
        <strain evidence="1 2">NCTC10951</strain>
    </source>
</reference>
<dbReference type="EMBL" id="LR134477">
    <property type="protein sequence ID" value="VEI16753.1"/>
    <property type="molecule type" value="Genomic_DNA"/>
</dbReference>
<dbReference type="OrthoDB" id="3259898at2"/>
<dbReference type="RefSeq" id="WP_126414337.1">
    <property type="nucleotide sequence ID" value="NZ_LR134477.1"/>
</dbReference>
<organism evidence="1 2">
    <name type="scientific">Actinomyces viscosus</name>
    <dbReference type="NCBI Taxonomy" id="1656"/>
    <lineage>
        <taxon>Bacteria</taxon>
        <taxon>Bacillati</taxon>
        <taxon>Actinomycetota</taxon>
        <taxon>Actinomycetes</taxon>
        <taxon>Actinomycetales</taxon>
        <taxon>Actinomycetaceae</taxon>
        <taxon>Actinomyces</taxon>
    </lineage>
</organism>
<proteinExistence type="predicted"/>